<keyword evidence="8" id="KW-0406">Ion transport</keyword>
<dbReference type="InterPro" id="IPR027417">
    <property type="entry name" value="P-loop_NTPase"/>
</dbReference>
<dbReference type="FunFam" id="3.40.50.12240:FF:000002">
    <property type="entry name" value="Flagellum-specific ATP synthase FliI"/>
    <property type="match status" value="1"/>
</dbReference>
<dbReference type="CDD" id="cd01136">
    <property type="entry name" value="ATPase_flagellum-secretory_path_III"/>
    <property type="match status" value="1"/>
</dbReference>
<keyword evidence="5" id="KW-0067">ATP-binding</keyword>
<dbReference type="GO" id="GO:0030254">
    <property type="term" value="P:protein secretion by the type III secretion system"/>
    <property type="evidence" value="ECO:0007669"/>
    <property type="project" value="InterPro"/>
</dbReference>
<keyword evidence="11" id="KW-0969">Cilium</keyword>
<comment type="catalytic activity">
    <reaction evidence="9">
        <text>ATP + H2O + cellular proteinSide 1 = ADP + phosphate + cellular proteinSide 2.</text>
        <dbReference type="EC" id="7.4.2.8"/>
    </reaction>
</comment>
<dbReference type="InterPro" id="IPR050053">
    <property type="entry name" value="ATPase_alpha/beta_chains"/>
</dbReference>
<reference evidence="11 12" key="1">
    <citation type="submission" date="2018-10" db="EMBL/GenBank/DDBJ databases">
        <authorList>
            <person name="Zhang X."/>
        </authorList>
    </citation>
    <scope>NUCLEOTIDE SEQUENCE [LARGE SCALE GENOMIC DNA]</scope>
    <source>
        <strain evidence="11 12">SK-G1</strain>
    </source>
</reference>
<dbReference type="PROSITE" id="PS00152">
    <property type="entry name" value="ATPASE_ALPHA_BETA"/>
    <property type="match status" value="1"/>
</dbReference>
<dbReference type="InterPro" id="IPR020003">
    <property type="entry name" value="ATPase_a/bsu_AS"/>
</dbReference>
<evidence type="ECO:0000256" key="3">
    <source>
        <dbReference type="ARBA" id="ARBA00022490"/>
    </source>
</evidence>
<dbReference type="GO" id="GO:0008564">
    <property type="term" value="F:protein-exporting ATPase activity"/>
    <property type="evidence" value="ECO:0007669"/>
    <property type="project" value="UniProtKB-EC"/>
</dbReference>
<evidence type="ECO:0000313" key="12">
    <source>
        <dbReference type="Proteomes" id="UP000280960"/>
    </source>
</evidence>
<evidence type="ECO:0000256" key="4">
    <source>
        <dbReference type="ARBA" id="ARBA00022741"/>
    </source>
</evidence>
<dbReference type="PANTHER" id="PTHR15184">
    <property type="entry name" value="ATP SYNTHASE"/>
    <property type="match status" value="1"/>
</dbReference>
<dbReference type="Pfam" id="PF02874">
    <property type="entry name" value="ATP-synt_ab_N"/>
    <property type="match status" value="1"/>
</dbReference>
<dbReference type="NCBIfam" id="TIGR03497">
    <property type="entry name" value="FliI_clade2"/>
    <property type="match status" value="1"/>
</dbReference>
<accession>A0A3G2R548</accession>
<keyword evidence="4" id="KW-0547">Nucleotide-binding</keyword>
<evidence type="ECO:0000256" key="8">
    <source>
        <dbReference type="ARBA" id="ARBA00023065"/>
    </source>
</evidence>
<keyword evidence="12" id="KW-1185">Reference proteome</keyword>
<proteinExistence type="predicted"/>
<dbReference type="SUPFAM" id="SSF52540">
    <property type="entry name" value="P-loop containing nucleoside triphosphate hydrolases"/>
    <property type="match status" value="1"/>
</dbReference>
<keyword evidence="7" id="KW-1278">Translocase</keyword>
<dbReference type="GO" id="GO:0016887">
    <property type="term" value="F:ATP hydrolysis activity"/>
    <property type="evidence" value="ECO:0007669"/>
    <property type="project" value="InterPro"/>
</dbReference>
<dbReference type="CDD" id="cd18114">
    <property type="entry name" value="ATP-synt_flagellum-secretory_path_III_C"/>
    <property type="match status" value="1"/>
</dbReference>
<dbReference type="PANTHER" id="PTHR15184:SF9">
    <property type="entry name" value="SPI-1 TYPE 3 SECRETION SYSTEM ATPASE"/>
    <property type="match status" value="1"/>
</dbReference>
<dbReference type="GO" id="GO:0005524">
    <property type="term" value="F:ATP binding"/>
    <property type="evidence" value="ECO:0007669"/>
    <property type="project" value="UniProtKB-KW"/>
</dbReference>
<dbReference type="GO" id="GO:0005737">
    <property type="term" value="C:cytoplasm"/>
    <property type="evidence" value="ECO:0007669"/>
    <property type="project" value="UniProtKB-SubCell"/>
</dbReference>
<keyword evidence="2" id="KW-0813">Transport</keyword>
<evidence type="ECO:0000256" key="2">
    <source>
        <dbReference type="ARBA" id="ARBA00022448"/>
    </source>
</evidence>
<evidence type="ECO:0000256" key="5">
    <source>
        <dbReference type="ARBA" id="ARBA00022840"/>
    </source>
</evidence>
<dbReference type="Gene3D" id="3.40.50.12240">
    <property type="match status" value="1"/>
</dbReference>
<evidence type="ECO:0000256" key="1">
    <source>
        <dbReference type="ARBA" id="ARBA00004496"/>
    </source>
</evidence>
<dbReference type="RefSeq" id="WP_120766832.1">
    <property type="nucleotide sequence ID" value="NZ_CP033169.1"/>
</dbReference>
<gene>
    <name evidence="11" type="primary">fliI</name>
    <name evidence="11" type="ORF">D2962_07375</name>
</gene>
<dbReference type="Pfam" id="PF18269">
    <property type="entry name" value="T3SS_ATPase_C"/>
    <property type="match status" value="1"/>
</dbReference>
<dbReference type="CDD" id="cd18117">
    <property type="entry name" value="ATP-synt_flagellum-secretory_path_III_N"/>
    <property type="match status" value="1"/>
</dbReference>
<dbReference type="InterPro" id="IPR004100">
    <property type="entry name" value="ATPase_F1/V1/A1_a/bsu_N"/>
</dbReference>
<sequence>MHENLFQHVYKAIDEVETVKPRGKIAKIVGLTIESLGPPAEIGEICTITASKTNKKITAEVVGFHGKTVILMPLGDMEDVGPEWEVEASGKKLTVPVGTGLLGRILNGLGNPIDGKGPLVYDGHYPIFNAPPNPVERSLITKPLPLGIKAIDALLTCGCGQRVGIFSGSGVGKSTLLGMIARNTRADVNVIGLIGERGRELNGFIHKDLGEEGLRRSVIVVATSDQPPLVRTRAAFTATAIAEYFRDQGLNVMLMMDSLTRFAMAQREVGLAAGEPPVTRGYTPSVFAILPKLLERAGTSKKGSITGIYTVLVDGDDMNEPISDAVRGILDGHIVLSRTLADRNHYPAIDVLASISRLMNDVITKEHKMLAGRVKNILSVYREAEDLINIGAYVRGNNPRIDEAIMYIDKIQDFLQQEIDDKIDYEETLKKLEGIFKEEVQ</sequence>
<evidence type="ECO:0000313" key="11">
    <source>
        <dbReference type="EMBL" id="AYO30465.1"/>
    </source>
</evidence>
<evidence type="ECO:0000256" key="6">
    <source>
        <dbReference type="ARBA" id="ARBA00022927"/>
    </source>
</evidence>
<dbReference type="NCBIfam" id="TIGR01026">
    <property type="entry name" value="fliI_yscN"/>
    <property type="match status" value="1"/>
</dbReference>
<keyword evidence="11" id="KW-0966">Cell projection</keyword>
<dbReference type="Pfam" id="PF00006">
    <property type="entry name" value="ATP-synt_ab"/>
    <property type="match status" value="1"/>
</dbReference>
<keyword evidence="6" id="KW-0653">Protein transport</keyword>
<name>A0A3G2R548_9FIRM</name>
<dbReference type="GO" id="GO:0044780">
    <property type="term" value="P:bacterial-type flagellum assembly"/>
    <property type="evidence" value="ECO:0007669"/>
    <property type="project" value="InterPro"/>
</dbReference>
<evidence type="ECO:0000259" key="10">
    <source>
        <dbReference type="SMART" id="SM00382"/>
    </source>
</evidence>
<evidence type="ECO:0000256" key="9">
    <source>
        <dbReference type="ARBA" id="ARBA00034006"/>
    </source>
</evidence>
<dbReference type="KEGG" id="bacg:D2962_07375"/>
<organism evidence="11 12">
    <name type="scientific">Biomaibacter acetigenes</name>
    <dbReference type="NCBI Taxonomy" id="2316383"/>
    <lineage>
        <taxon>Bacteria</taxon>
        <taxon>Bacillati</taxon>
        <taxon>Bacillota</taxon>
        <taxon>Clostridia</taxon>
        <taxon>Thermosediminibacterales</taxon>
        <taxon>Tepidanaerobacteraceae</taxon>
        <taxon>Biomaibacter</taxon>
    </lineage>
</organism>
<dbReference type="GO" id="GO:0046933">
    <property type="term" value="F:proton-transporting ATP synthase activity, rotational mechanism"/>
    <property type="evidence" value="ECO:0007669"/>
    <property type="project" value="TreeGrafter"/>
</dbReference>
<comment type="subcellular location">
    <subcellularLocation>
        <location evidence="1">Cytoplasm</location>
    </subcellularLocation>
</comment>
<dbReference type="InterPro" id="IPR040627">
    <property type="entry name" value="T3SS_ATPase_C"/>
</dbReference>
<evidence type="ECO:0000256" key="7">
    <source>
        <dbReference type="ARBA" id="ARBA00022967"/>
    </source>
</evidence>
<dbReference type="InterPro" id="IPR022425">
    <property type="entry name" value="FliI_clade2"/>
</dbReference>
<dbReference type="InterPro" id="IPR000194">
    <property type="entry name" value="ATPase_F1/V1/A1_a/bsu_nucl-bd"/>
</dbReference>
<protein>
    <submittedName>
        <fullName evidence="11">Flagellar protein export ATPase FliI</fullName>
    </submittedName>
</protein>
<dbReference type="InterPro" id="IPR003593">
    <property type="entry name" value="AAA+_ATPase"/>
</dbReference>
<dbReference type="GO" id="GO:0030257">
    <property type="term" value="C:type III protein secretion system complex"/>
    <property type="evidence" value="ECO:0007669"/>
    <property type="project" value="InterPro"/>
</dbReference>
<feature type="domain" description="AAA+ ATPase" evidence="10">
    <location>
        <begin position="159"/>
        <end position="340"/>
    </location>
</feature>
<dbReference type="Proteomes" id="UP000280960">
    <property type="component" value="Chromosome"/>
</dbReference>
<keyword evidence="11" id="KW-0282">Flagellum</keyword>
<dbReference type="SMART" id="SM00382">
    <property type="entry name" value="AAA"/>
    <property type="match status" value="1"/>
</dbReference>
<dbReference type="GO" id="GO:0071973">
    <property type="term" value="P:bacterial-type flagellum-dependent cell motility"/>
    <property type="evidence" value="ECO:0007669"/>
    <property type="project" value="InterPro"/>
</dbReference>
<keyword evidence="3" id="KW-0963">Cytoplasm</keyword>
<dbReference type="AlphaFoldDB" id="A0A3G2R548"/>
<dbReference type="EMBL" id="CP033169">
    <property type="protein sequence ID" value="AYO30465.1"/>
    <property type="molecule type" value="Genomic_DNA"/>
</dbReference>
<dbReference type="InterPro" id="IPR005714">
    <property type="entry name" value="ATPase_T3SS_FliI/YscN"/>
</dbReference>